<keyword evidence="4" id="KW-1003">Cell membrane</keyword>
<dbReference type="GO" id="GO:0015701">
    <property type="term" value="P:bicarbonate transport"/>
    <property type="evidence" value="ECO:0007669"/>
    <property type="project" value="TreeGrafter"/>
</dbReference>
<organism evidence="13 14">
    <name type="scientific">Patiria miniata</name>
    <name type="common">Bat star</name>
    <name type="synonym">Asterina miniata</name>
    <dbReference type="NCBI Taxonomy" id="46514"/>
    <lineage>
        <taxon>Eukaryota</taxon>
        <taxon>Metazoa</taxon>
        <taxon>Echinodermata</taxon>
        <taxon>Eleutherozoa</taxon>
        <taxon>Asterozoa</taxon>
        <taxon>Asteroidea</taxon>
        <taxon>Valvatacea</taxon>
        <taxon>Valvatida</taxon>
        <taxon>Asterinidae</taxon>
        <taxon>Patiria</taxon>
    </lineage>
</organism>
<feature type="domain" description="Band 3 cytoplasmic" evidence="12">
    <location>
        <begin position="353"/>
        <end position="710"/>
    </location>
</feature>
<feature type="compositionally biased region" description="Basic and acidic residues" evidence="10">
    <location>
        <begin position="235"/>
        <end position="245"/>
    </location>
</feature>
<protein>
    <recommendedName>
        <fullName evidence="9">Anion exchange protein</fullName>
    </recommendedName>
</protein>
<dbReference type="NCBIfam" id="TIGR00834">
    <property type="entry name" value="ae"/>
    <property type="match status" value="1"/>
</dbReference>
<dbReference type="RefSeq" id="XP_038047085.1">
    <property type="nucleotide sequence ID" value="XM_038191157.1"/>
</dbReference>
<evidence type="ECO:0000256" key="3">
    <source>
        <dbReference type="ARBA" id="ARBA00022448"/>
    </source>
</evidence>
<evidence type="ECO:0000259" key="12">
    <source>
        <dbReference type="Pfam" id="PF07565"/>
    </source>
</evidence>
<feature type="compositionally biased region" description="Basic residues" evidence="10">
    <location>
        <begin position="71"/>
        <end position="87"/>
    </location>
</feature>
<dbReference type="PRINTS" id="PR01231">
    <property type="entry name" value="HCO3TRNSPORT"/>
</dbReference>
<dbReference type="OrthoDB" id="1735926at2759"/>
<feature type="transmembrane region" description="Helical" evidence="9">
    <location>
        <begin position="1191"/>
        <end position="1210"/>
    </location>
</feature>
<dbReference type="Gene3D" id="3.40.930.10">
    <property type="entry name" value="Mannitol-specific EII, Chain A"/>
    <property type="match status" value="1"/>
</dbReference>
<feature type="compositionally biased region" description="Basic and acidic residues" evidence="10">
    <location>
        <begin position="20"/>
        <end position="34"/>
    </location>
</feature>
<feature type="region of interest" description="Disordered" evidence="10">
    <location>
        <begin position="1317"/>
        <end position="1337"/>
    </location>
</feature>
<keyword evidence="14" id="KW-1185">Reference proteome</keyword>
<evidence type="ECO:0000256" key="8">
    <source>
        <dbReference type="ARBA" id="ARBA00023136"/>
    </source>
</evidence>
<dbReference type="InterPro" id="IPR013769">
    <property type="entry name" value="Band3_cytoplasmic_dom"/>
</dbReference>
<evidence type="ECO:0000259" key="11">
    <source>
        <dbReference type="Pfam" id="PF00955"/>
    </source>
</evidence>
<feature type="compositionally biased region" description="Acidic residues" evidence="10">
    <location>
        <begin position="1317"/>
        <end position="1328"/>
    </location>
</feature>
<dbReference type="Pfam" id="PF00955">
    <property type="entry name" value="HCO3_cotransp"/>
    <property type="match status" value="1"/>
</dbReference>
<evidence type="ECO:0000256" key="10">
    <source>
        <dbReference type="SAM" id="MobiDB-lite"/>
    </source>
</evidence>
<feature type="region of interest" description="Disordered" evidence="10">
    <location>
        <begin position="1"/>
        <end position="37"/>
    </location>
</feature>
<dbReference type="InterPro" id="IPR003020">
    <property type="entry name" value="HCO3_transpt_euk"/>
</dbReference>
<evidence type="ECO:0000256" key="2">
    <source>
        <dbReference type="ARBA" id="ARBA00010993"/>
    </source>
</evidence>
<dbReference type="Gene3D" id="1.10.287.570">
    <property type="entry name" value="Helical hairpin bin"/>
    <property type="match status" value="1"/>
</dbReference>
<evidence type="ECO:0000256" key="4">
    <source>
        <dbReference type="ARBA" id="ARBA00022475"/>
    </source>
</evidence>
<feature type="transmembrane region" description="Helical" evidence="9">
    <location>
        <begin position="1217"/>
        <end position="1236"/>
    </location>
</feature>
<comment type="subcellular location">
    <subcellularLocation>
        <location evidence="1">Cell membrane</location>
        <topology evidence="1">Multi-pass membrane protein</topology>
    </subcellularLocation>
    <subcellularLocation>
        <location evidence="9">Membrane</location>
        <topology evidence="9">Multi-pass membrane protein</topology>
    </subcellularLocation>
</comment>
<feature type="domain" description="Bicarbonate transporter-like transmembrane" evidence="11">
    <location>
        <begin position="773"/>
        <end position="1319"/>
    </location>
</feature>
<dbReference type="OMA" id="CLMNVGC"/>
<feature type="region of interest" description="Disordered" evidence="10">
    <location>
        <begin position="559"/>
        <end position="579"/>
    </location>
</feature>
<evidence type="ECO:0000256" key="9">
    <source>
        <dbReference type="RuleBase" id="RU362035"/>
    </source>
</evidence>
<name>A0A913Z5R9_PATMI</name>
<dbReference type="SUPFAM" id="SSF55804">
    <property type="entry name" value="Phoshotransferase/anion transport protein"/>
    <property type="match status" value="1"/>
</dbReference>
<feature type="transmembrane region" description="Helical" evidence="9">
    <location>
        <begin position="885"/>
        <end position="903"/>
    </location>
</feature>
<dbReference type="PANTHER" id="PTHR11453">
    <property type="entry name" value="ANION EXCHANGE PROTEIN"/>
    <property type="match status" value="1"/>
</dbReference>
<feature type="transmembrane region" description="Helical" evidence="9">
    <location>
        <begin position="1089"/>
        <end position="1110"/>
    </location>
</feature>
<dbReference type="GO" id="GO:0005886">
    <property type="term" value="C:plasma membrane"/>
    <property type="evidence" value="ECO:0007669"/>
    <property type="project" value="UniProtKB-SubCell"/>
</dbReference>
<dbReference type="GeneID" id="119721209"/>
<evidence type="ECO:0000256" key="5">
    <source>
        <dbReference type="ARBA" id="ARBA00022692"/>
    </source>
</evidence>
<comment type="similarity">
    <text evidence="2 9">Belongs to the anion exchanger (TC 2.A.31) family.</text>
</comment>
<dbReference type="EnsemblMetazoa" id="XM_038191157.1">
    <property type="protein sequence ID" value="XP_038047085.1"/>
    <property type="gene ID" value="LOC119721209"/>
</dbReference>
<proteinExistence type="inferred from homology"/>
<dbReference type="GO" id="GO:0005452">
    <property type="term" value="F:solute:inorganic anion antiporter activity"/>
    <property type="evidence" value="ECO:0007669"/>
    <property type="project" value="InterPro"/>
</dbReference>
<feature type="region of interest" description="Disordered" evidence="10">
    <location>
        <begin position="71"/>
        <end position="265"/>
    </location>
</feature>
<feature type="transmembrane region" description="Helical" evidence="9">
    <location>
        <begin position="1037"/>
        <end position="1058"/>
    </location>
</feature>
<feature type="transmembrane region" description="Helical" evidence="9">
    <location>
        <begin position="802"/>
        <end position="824"/>
    </location>
</feature>
<feature type="transmembrane region" description="Helical" evidence="9">
    <location>
        <begin position="999"/>
        <end position="1017"/>
    </location>
</feature>
<evidence type="ECO:0000256" key="7">
    <source>
        <dbReference type="ARBA" id="ARBA00023065"/>
    </source>
</evidence>
<accession>A0A913Z5R9</accession>
<dbReference type="PANTHER" id="PTHR11453:SF47">
    <property type="entry name" value="ANION EXCHANGE PROTEIN"/>
    <property type="match status" value="1"/>
</dbReference>
<reference evidence="13" key="1">
    <citation type="submission" date="2022-11" db="UniProtKB">
        <authorList>
            <consortium name="EnsemblMetazoa"/>
        </authorList>
    </citation>
    <scope>IDENTIFICATION</scope>
</reference>
<feature type="compositionally biased region" description="Basic residues" evidence="10">
    <location>
        <begin position="217"/>
        <end position="234"/>
    </location>
</feature>
<feature type="transmembrane region" description="Helical" evidence="9">
    <location>
        <begin position="1269"/>
        <end position="1297"/>
    </location>
</feature>
<keyword evidence="3 9" id="KW-0813">Transport</keyword>
<keyword evidence="6 9" id="KW-1133">Transmembrane helix</keyword>
<evidence type="ECO:0000313" key="14">
    <source>
        <dbReference type="Proteomes" id="UP000887568"/>
    </source>
</evidence>
<feature type="compositionally biased region" description="Acidic residues" evidence="10">
    <location>
        <begin position="129"/>
        <end position="150"/>
    </location>
</feature>
<dbReference type="FunFam" id="1.10.287.570:FF:000001">
    <property type="entry name" value="Anion exchange protein"/>
    <property type="match status" value="1"/>
</dbReference>
<keyword evidence="8 9" id="KW-0472">Membrane</keyword>
<sequence>MDEAVAINMTELPRSSSSDSARERNPELDAEMEKVFQPPPKFEILDTSVEVQPGHNIHFDEQDYDRHRHLDHHHHHHPLSHLRKNKSFPRMSGPGDRPHHHHHTGSKHQRPSAVSSFTERTEISPIAEGETEGEGNEEEEAAGEEVEVKEEDVQLDVKEQKEDGEAKVEEEPRRNVPKFIIGDPDQDEDGSYHMDGQEPETTEEAQSTGDLVESKKYHQKHHHSHHHHHRHHHRDKENLVPEDPSHHHHRHHHHHRKHSSTDVPELRYRKGSSVNLEGLIPRVPTELDEAMTLKEADLDDMAIHRLADVPGVHRHRVTRKVSSLIHIGQRSTEVLDQAGKVAGKKKEFDHRPHEVFVELDELFKVEGHDMQWKEKARWIKFEEDVEEGSDRWGKPHVASLTFHSLIELRKLLAHGATLLDLEETHLSDIFHRIVEKMIISDQIMEENTGDVMRALLLKHKHVHERHGLLKNLSTVSLSSMIGGHHHDNMHRNAQSEVNFRHLKESHGILKNMSAISLTGGHDKDKMPKHATEPADMELTYESEVKTPMLMESKEEVNIPDIDDNTPMSSQHQTPASSRPLHISRSFAKKLDLQRLEGIMRKIPADAEATTVLIGEVDFLKKPAVVFVRLAEGTVLENFSEVPIPVRFVFVLLGPSISTVDYHELGRCFSTLMSSEHFHETAYSADCMEDLLSAMNEFIDDSVVLPAGNWDKELLLPILRTQNMKMKQRRQMKEAITEEDEEELMPMDITQVDHKVKPSKRRAKHIDPLKRTGRLFGGLVNDVKRRYPWYLSDLKDAINLQCLAAMFFIFFAALSPAITFGGLLADKTGNLMGVSEMVLGTAICGVVFALVSAQPLIIIGATGPLLVFEENLYSFCVNSDIEYLPFRAWVGIWIFVICTFTVMLDGSVLVRLFTRFTEDIFSILISFIFIFEVFKKLSAVFATHPLLDDYCFDPADDTNSTDIYNDTEMTTPFYTANSTDNSTGAVCTVSGEAKTNMPNTALLSVILTLGTFFLAYFLRILRNSRFLGRGARKTIGDFGIPIAIVIMVIADLLVSPTTYTQKLEVPNGLEPTDSCARGWFVNPLGIKKPISAGLVFAAVIPAALCFILIYMESQITSLIINKKEFKLKKGSGFHLDLFVLGFLACFNSFLGLPWMCSATVRSVTHVGSLTVLSKTHAPGEKPRVEGVREQRVTAFLVNLFIGLSIALAPLLRQVPLAVLFGVFLYMGIVSLNGIQMVDRVILMLMPVKHHPDVAYTRKVKTLRMHLFTSIQLICLALLWVVKSTAAALAFPFFLIVLVPIRQLMKRLFSASELEALDSEETEADAEDKDEYQASHMPV</sequence>
<feature type="compositionally biased region" description="Basic residues" evidence="10">
    <location>
        <begin position="246"/>
        <end position="258"/>
    </location>
</feature>
<feature type="compositionally biased region" description="Polar residues" evidence="10">
    <location>
        <begin position="565"/>
        <end position="576"/>
    </location>
</feature>
<dbReference type="RefSeq" id="XP_038047084.1">
    <property type="nucleotide sequence ID" value="XM_038191156.1"/>
</dbReference>
<dbReference type="GO" id="GO:0051453">
    <property type="term" value="P:regulation of intracellular pH"/>
    <property type="evidence" value="ECO:0007669"/>
    <property type="project" value="TreeGrafter"/>
</dbReference>
<dbReference type="GO" id="GO:0008509">
    <property type="term" value="F:monoatomic anion transmembrane transporter activity"/>
    <property type="evidence" value="ECO:0007669"/>
    <property type="project" value="InterPro"/>
</dbReference>
<keyword evidence="7 9" id="KW-0406">Ion transport</keyword>
<evidence type="ECO:0000256" key="1">
    <source>
        <dbReference type="ARBA" id="ARBA00004651"/>
    </source>
</evidence>
<dbReference type="EnsemblMetazoa" id="XM_038191156.1">
    <property type="protein sequence ID" value="XP_038047084.1"/>
    <property type="gene ID" value="LOC119721209"/>
</dbReference>
<evidence type="ECO:0000256" key="6">
    <source>
        <dbReference type="ARBA" id="ARBA00022989"/>
    </source>
</evidence>
<dbReference type="FunFam" id="3.40.930.10:FF:000020">
    <property type="entry name" value="Anion exchange protein"/>
    <property type="match status" value="1"/>
</dbReference>
<dbReference type="Pfam" id="PF07565">
    <property type="entry name" value="Band_3_cyto"/>
    <property type="match status" value="1"/>
</dbReference>
<dbReference type="InterPro" id="IPR016152">
    <property type="entry name" value="PTrfase/Anion_transptr"/>
</dbReference>
<feature type="transmembrane region" description="Helical" evidence="9">
    <location>
        <begin position="915"/>
        <end position="933"/>
    </location>
</feature>
<dbReference type="Proteomes" id="UP000887568">
    <property type="component" value="Unplaced"/>
</dbReference>
<feature type="transmembrane region" description="Helical" evidence="9">
    <location>
        <begin position="1131"/>
        <end position="1154"/>
    </location>
</feature>
<dbReference type="InterPro" id="IPR011531">
    <property type="entry name" value="HCO3_transpt-like_TM_dom"/>
</dbReference>
<feature type="transmembrane region" description="Helical" evidence="9">
    <location>
        <begin position="836"/>
        <end position="865"/>
    </location>
</feature>
<feature type="compositionally biased region" description="Basic residues" evidence="10">
    <location>
        <begin position="98"/>
        <end position="110"/>
    </location>
</feature>
<evidence type="ECO:0000313" key="13">
    <source>
        <dbReference type="EnsemblMetazoa" id="XP_038047084.1"/>
    </source>
</evidence>
<keyword evidence="5 9" id="KW-0812">Transmembrane</keyword>
<feature type="compositionally biased region" description="Basic and acidic residues" evidence="10">
    <location>
        <begin position="151"/>
        <end position="174"/>
    </location>
</feature>